<dbReference type="RefSeq" id="XP_024726844.1">
    <property type="nucleotide sequence ID" value="XM_024884271.1"/>
</dbReference>
<evidence type="ECO:0000313" key="3">
    <source>
        <dbReference type="Proteomes" id="UP000235371"/>
    </source>
</evidence>
<keyword evidence="3" id="KW-1185">Reference proteome</keyword>
<feature type="chain" id="PRO_5014400300" description="Inhibitor I9 domain-containing protein" evidence="1">
    <location>
        <begin position="31"/>
        <end position="134"/>
    </location>
</feature>
<dbReference type="OrthoDB" id="5361173at2759"/>
<reference evidence="2 3" key="1">
    <citation type="submission" date="2016-04" db="EMBL/GenBank/DDBJ databases">
        <title>A degradative enzymes factory behind the ericoid mycorrhizal symbiosis.</title>
        <authorList>
            <consortium name="DOE Joint Genome Institute"/>
            <person name="Martino E."/>
            <person name="Morin E."/>
            <person name="Grelet G."/>
            <person name="Kuo A."/>
            <person name="Kohler A."/>
            <person name="Daghino S."/>
            <person name="Barry K."/>
            <person name="Choi C."/>
            <person name="Cichocki N."/>
            <person name="Clum A."/>
            <person name="Copeland A."/>
            <person name="Hainaut M."/>
            <person name="Haridas S."/>
            <person name="Labutti K."/>
            <person name="Lindquist E."/>
            <person name="Lipzen A."/>
            <person name="Khouja H.-R."/>
            <person name="Murat C."/>
            <person name="Ohm R."/>
            <person name="Olson A."/>
            <person name="Spatafora J."/>
            <person name="Veneault-Fourrey C."/>
            <person name="Henrissat B."/>
            <person name="Grigoriev I."/>
            <person name="Martin F."/>
            <person name="Perotto S."/>
        </authorList>
    </citation>
    <scope>NUCLEOTIDE SEQUENCE [LARGE SCALE GENOMIC DNA]</scope>
    <source>
        <strain evidence="2 3">E</strain>
    </source>
</reference>
<accession>A0A2J6SGS3</accession>
<evidence type="ECO:0008006" key="4">
    <source>
        <dbReference type="Google" id="ProtNLM"/>
    </source>
</evidence>
<protein>
    <recommendedName>
        <fullName evidence="4">Inhibitor I9 domain-containing protein</fullName>
    </recommendedName>
</protein>
<organism evidence="2 3">
    <name type="scientific">Hyaloscypha bicolor E</name>
    <dbReference type="NCBI Taxonomy" id="1095630"/>
    <lineage>
        <taxon>Eukaryota</taxon>
        <taxon>Fungi</taxon>
        <taxon>Dikarya</taxon>
        <taxon>Ascomycota</taxon>
        <taxon>Pezizomycotina</taxon>
        <taxon>Leotiomycetes</taxon>
        <taxon>Helotiales</taxon>
        <taxon>Hyaloscyphaceae</taxon>
        <taxon>Hyaloscypha</taxon>
        <taxon>Hyaloscypha bicolor</taxon>
    </lineage>
</organism>
<proteinExistence type="predicted"/>
<keyword evidence="1" id="KW-0732">Signal</keyword>
<evidence type="ECO:0000256" key="1">
    <source>
        <dbReference type="SAM" id="SignalP"/>
    </source>
</evidence>
<evidence type="ECO:0000313" key="2">
    <source>
        <dbReference type="EMBL" id="PMD49940.1"/>
    </source>
</evidence>
<feature type="signal peptide" evidence="1">
    <location>
        <begin position="1"/>
        <end position="30"/>
    </location>
</feature>
<dbReference type="GeneID" id="36592348"/>
<dbReference type="InParanoid" id="A0A2J6SGS3"/>
<gene>
    <name evidence="2" type="ORF">K444DRAFT_638519</name>
</gene>
<dbReference type="EMBL" id="KZ613919">
    <property type="protein sequence ID" value="PMD49940.1"/>
    <property type="molecule type" value="Genomic_DNA"/>
</dbReference>
<dbReference type="Proteomes" id="UP000235371">
    <property type="component" value="Unassembled WGS sequence"/>
</dbReference>
<sequence length="134" mass="15063">MLWRTITTPFFTIIALQVAVGPQSAAAAEAENPVQYSLHEHPITCEAPLLPHNADLEKFVPGFYGVYLVPGHTLQQHFEAVKTDLTPHIYNVFDRLYPDRVVYGCQNVDDELLAVIRSDSGVEAVWRDSKVEIE</sequence>
<name>A0A2J6SGS3_9HELO</name>
<dbReference type="AlphaFoldDB" id="A0A2J6SGS3"/>